<evidence type="ECO:0000313" key="2">
    <source>
        <dbReference type="Proteomes" id="UP000306912"/>
    </source>
</evidence>
<name>A0A5R8QJC4_9FIRM</name>
<dbReference type="EMBL" id="VBWP01000001">
    <property type="protein sequence ID" value="TLG77357.1"/>
    <property type="molecule type" value="Genomic_DNA"/>
</dbReference>
<protein>
    <submittedName>
        <fullName evidence="1">Uncharacterized protein</fullName>
    </submittedName>
</protein>
<sequence length="263" mass="30395">MNDKELNDLKVLLENLVQIPPYILSDEQQALISKFFSIVRPDSVFPRSSNALVSIMGKKIYVDIYHPVICRVETFHVLSVDDYPKSITFTANDSYSIVVFFDKDFQKMGQTPSHSHFKVIDVDIKKINKYLGDDSKYLYKADLSSDNNLYIGAFVYLRRIFENIIDSKLKELSNKGKSTSDNRMKEKVSFLVNEHQLDSTFKEQGFAKMYSLLSDAVHNLSEAECKENFLILREAIMMIIKDQIAHEQQQQRKKNLQATLNSL</sequence>
<dbReference type="RefSeq" id="WP_138189965.1">
    <property type="nucleotide sequence ID" value="NZ_VBWP01000001.1"/>
</dbReference>
<accession>A0A5R8QJC4</accession>
<gene>
    <name evidence="1" type="ORF">FEZ08_01690</name>
</gene>
<dbReference type="Proteomes" id="UP000306912">
    <property type="component" value="Unassembled WGS sequence"/>
</dbReference>
<keyword evidence="2" id="KW-1185">Reference proteome</keyword>
<proteinExistence type="predicted"/>
<dbReference type="InParanoid" id="A0A5R8QJC4"/>
<evidence type="ECO:0000313" key="1">
    <source>
        <dbReference type="EMBL" id="TLG77357.1"/>
    </source>
</evidence>
<reference evidence="1 2" key="1">
    <citation type="submission" date="2019-05" db="EMBL/GenBank/DDBJ databases">
        <title>Culicoidintestinum kansasii gen. nov., sp. nov. from the gastrointestinal tract of the biting midge, Culicoides sonorensis.</title>
        <authorList>
            <person name="Neupane S."/>
            <person name="Ghosh A."/>
            <person name="Gunther S."/>
            <person name="Martin K."/>
            <person name="Zurek L."/>
        </authorList>
    </citation>
    <scope>NUCLEOTIDE SEQUENCE [LARGE SCALE GENOMIC DNA]</scope>
    <source>
        <strain evidence="1 2">CS-1</strain>
    </source>
</reference>
<dbReference type="AlphaFoldDB" id="A0A5R8QJC4"/>
<organism evidence="1 2">
    <name type="scientific">Culicoidibacter larvae</name>
    <dbReference type="NCBI Taxonomy" id="2579976"/>
    <lineage>
        <taxon>Bacteria</taxon>
        <taxon>Bacillati</taxon>
        <taxon>Bacillota</taxon>
        <taxon>Culicoidibacteria</taxon>
        <taxon>Culicoidibacterales</taxon>
        <taxon>Culicoidibacteraceae</taxon>
        <taxon>Culicoidibacter</taxon>
    </lineage>
</organism>
<comment type="caution">
    <text evidence="1">The sequence shown here is derived from an EMBL/GenBank/DDBJ whole genome shotgun (WGS) entry which is preliminary data.</text>
</comment>
<dbReference type="OrthoDB" id="981660at2"/>